<evidence type="ECO:0008006" key="5">
    <source>
        <dbReference type="Google" id="ProtNLM"/>
    </source>
</evidence>
<evidence type="ECO:0000256" key="2">
    <source>
        <dbReference type="SAM" id="SignalP"/>
    </source>
</evidence>
<evidence type="ECO:0000256" key="1">
    <source>
        <dbReference type="SAM" id="Coils"/>
    </source>
</evidence>
<dbReference type="EMBL" id="JPEO01000001">
    <property type="protein sequence ID" value="KFZ38912.1"/>
    <property type="molecule type" value="Genomic_DNA"/>
</dbReference>
<sequence length="575" mass="63028">MRTLVAIVVAQALGLSVMSAPAVYAADQQDSAKIAELKKQLADITEELEDLNSRVAKNERHSATDRLTITGDFRVKSHSLHYQNVTWNPAIGVNFSDFGMRAMAGEYGNPMDADSPIGKMMAANPDLAAAFQSGMLQGVMPYVLAPFSQQDIDNDLLYTTRLRLNLKAKVWDNVDFAGRLSMYKNWGDSTGVQVFDSWRSFTMDGTDSGNTSGDWLRVERAYFDWRDIGGSPFYLSIGRRPSTYGPPSQYRENELRGGTPSGHLVNFNFDGLTLGYKLGEVIGVDGMVVRFCYGQGFESQWGNGELFGDTVTKDTHLGGFNIDVINDGNHFLQLTLFGAKDINDGFKGTMAFPNQLAAIFAPTMYQDLQKFDSFNFVTRVQPSGVIGDMYLGGIGYAYESDEDQKFFASFGWTQANGNGNAGMFGGMLSDAVFTAELNADGTEIIMSPAVADDDSTHNGYGVYVGMQIPAPYGKVGLEYNYGSKYWTPFTQAQDDPIGSKLATRGHVVEGYYIFDVNPKMFIKLAGLYYDYQYTGSGTPVGAPQKVSDVVAGRAYSLLPVVDKAYDINASLTVNF</sequence>
<keyword evidence="1" id="KW-0175">Coiled coil</keyword>
<dbReference type="InterPro" id="IPR021803">
    <property type="entry name" value="DUF3373"/>
</dbReference>
<proteinExistence type="predicted"/>
<dbReference type="STRING" id="1515746.HR45_00465"/>
<keyword evidence="2" id="KW-0732">Signal</keyword>
<protein>
    <recommendedName>
        <fullName evidence="5">DUF3373 domain-containing protein</fullName>
    </recommendedName>
</protein>
<feature type="signal peptide" evidence="2">
    <location>
        <begin position="1"/>
        <end position="25"/>
    </location>
</feature>
<keyword evidence="4" id="KW-1185">Reference proteome</keyword>
<dbReference type="OrthoDB" id="6268729at2"/>
<dbReference type="Pfam" id="PF11853">
    <property type="entry name" value="DUF3373"/>
    <property type="match status" value="1"/>
</dbReference>
<dbReference type="Proteomes" id="UP000029264">
    <property type="component" value="Unassembled WGS sequence"/>
</dbReference>
<dbReference type="eggNOG" id="ENOG502Z9YV">
    <property type="taxonomic scope" value="Bacteria"/>
</dbReference>
<evidence type="ECO:0000313" key="3">
    <source>
        <dbReference type="EMBL" id="KFZ38912.1"/>
    </source>
</evidence>
<comment type="caution">
    <text evidence="3">The sequence shown here is derived from an EMBL/GenBank/DDBJ whole genome shotgun (WGS) entry which is preliminary data.</text>
</comment>
<evidence type="ECO:0000313" key="4">
    <source>
        <dbReference type="Proteomes" id="UP000029264"/>
    </source>
</evidence>
<gene>
    <name evidence="3" type="ORF">HR45_00465</name>
</gene>
<feature type="chain" id="PRO_5001905296" description="DUF3373 domain-containing protein" evidence="2">
    <location>
        <begin position="26"/>
        <end position="575"/>
    </location>
</feature>
<name>A0A094JIA9_9GAMM</name>
<organism evidence="3 4">
    <name type="scientific">Shewanella mangrovi</name>
    <dbReference type="NCBI Taxonomy" id="1515746"/>
    <lineage>
        <taxon>Bacteria</taxon>
        <taxon>Pseudomonadati</taxon>
        <taxon>Pseudomonadota</taxon>
        <taxon>Gammaproteobacteria</taxon>
        <taxon>Alteromonadales</taxon>
        <taxon>Shewanellaceae</taxon>
        <taxon>Shewanella</taxon>
    </lineage>
</organism>
<dbReference type="AlphaFoldDB" id="A0A094JIA9"/>
<accession>A0A094JIA9</accession>
<reference evidence="3 4" key="1">
    <citation type="submission" date="2014-06" db="EMBL/GenBank/DDBJ databases">
        <title>Shewanella sp. YQH10.</title>
        <authorList>
            <person name="Liu Y."/>
            <person name="Zeng R."/>
        </authorList>
    </citation>
    <scope>NUCLEOTIDE SEQUENCE [LARGE SCALE GENOMIC DNA]</scope>
    <source>
        <strain evidence="3 4">YQH10</strain>
    </source>
</reference>
<feature type="coiled-coil region" evidence="1">
    <location>
        <begin position="34"/>
        <end position="61"/>
    </location>
</feature>
<dbReference type="RefSeq" id="WP_037438625.1">
    <property type="nucleotide sequence ID" value="NZ_JPEO01000001.1"/>
</dbReference>